<organism evidence="2 3">
    <name type="scientific">Pseudocercospora fuligena</name>
    <dbReference type="NCBI Taxonomy" id="685502"/>
    <lineage>
        <taxon>Eukaryota</taxon>
        <taxon>Fungi</taxon>
        <taxon>Dikarya</taxon>
        <taxon>Ascomycota</taxon>
        <taxon>Pezizomycotina</taxon>
        <taxon>Dothideomycetes</taxon>
        <taxon>Dothideomycetidae</taxon>
        <taxon>Mycosphaerellales</taxon>
        <taxon>Mycosphaerellaceae</taxon>
        <taxon>Pseudocercospora</taxon>
    </lineage>
</organism>
<feature type="compositionally biased region" description="Low complexity" evidence="1">
    <location>
        <begin position="180"/>
        <end position="191"/>
    </location>
</feature>
<name>A0A8H6RVQ4_9PEZI</name>
<dbReference type="OrthoDB" id="3649556at2759"/>
<gene>
    <name evidence="2" type="ORF">HII31_01516</name>
</gene>
<feature type="compositionally biased region" description="Acidic residues" evidence="1">
    <location>
        <begin position="149"/>
        <end position="164"/>
    </location>
</feature>
<protein>
    <submittedName>
        <fullName evidence="2">Uncharacterized protein</fullName>
    </submittedName>
</protein>
<reference evidence="2" key="1">
    <citation type="submission" date="2020-04" db="EMBL/GenBank/DDBJ databases">
        <title>Draft genome resource of the tomato pathogen Pseudocercospora fuligena.</title>
        <authorList>
            <person name="Zaccaron A."/>
        </authorList>
    </citation>
    <scope>NUCLEOTIDE SEQUENCE</scope>
    <source>
        <strain evidence="2">PF001</strain>
    </source>
</reference>
<accession>A0A8H6RVQ4</accession>
<sequence length="191" mass="20949">PHSTATKTRSNTKHRHLRSSYPHYTNTTITPVLASTKMSHSLKQKGAAHRSNHPKGTTAKEYNVNRRLYPYPDADEDEFASGTIRVHSIEGLNPRDRILESWTRCQKPKGTVDGNCVKGHYGYYVRLQNGKLKAAIKLYGATCEHEGQDGVESEEESEEGDGEEEHAGKGEGEKKGGVAGTETVAGGTRVS</sequence>
<keyword evidence="3" id="KW-1185">Reference proteome</keyword>
<evidence type="ECO:0000256" key="1">
    <source>
        <dbReference type="SAM" id="MobiDB-lite"/>
    </source>
</evidence>
<evidence type="ECO:0000313" key="3">
    <source>
        <dbReference type="Proteomes" id="UP000660729"/>
    </source>
</evidence>
<dbReference type="EMBL" id="JABCIY010000019">
    <property type="protein sequence ID" value="KAF7197091.1"/>
    <property type="molecule type" value="Genomic_DNA"/>
</dbReference>
<dbReference type="Proteomes" id="UP000660729">
    <property type="component" value="Unassembled WGS sequence"/>
</dbReference>
<feature type="non-terminal residue" evidence="2">
    <location>
        <position position="1"/>
    </location>
</feature>
<feature type="region of interest" description="Disordered" evidence="1">
    <location>
        <begin position="145"/>
        <end position="191"/>
    </location>
</feature>
<evidence type="ECO:0000313" key="2">
    <source>
        <dbReference type="EMBL" id="KAF7197091.1"/>
    </source>
</evidence>
<proteinExistence type="predicted"/>
<feature type="compositionally biased region" description="Basic residues" evidence="1">
    <location>
        <begin position="40"/>
        <end position="53"/>
    </location>
</feature>
<comment type="caution">
    <text evidence="2">The sequence shown here is derived from an EMBL/GenBank/DDBJ whole genome shotgun (WGS) entry which is preliminary data.</text>
</comment>
<dbReference type="AlphaFoldDB" id="A0A8H6RVQ4"/>
<feature type="region of interest" description="Disordered" evidence="1">
    <location>
        <begin position="38"/>
        <end position="63"/>
    </location>
</feature>
<feature type="compositionally biased region" description="Basic and acidic residues" evidence="1">
    <location>
        <begin position="165"/>
        <end position="176"/>
    </location>
</feature>